<evidence type="ECO:0000313" key="3">
    <source>
        <dbReference type="EMBL" id="XBO41657.1"/>
    </source>
</evidence>
<accession>A0AAU7JML6</accession>
<dbReference type="PANTHER" id="PTHR48081:SF8">
    <property type="entry name" value="ALPHA_BETA HYDROLASE FOLD-3 DOMAIN-CONTAINING PROTEIN-RELATED"/>
    <property type="match status" value="1"/>
</dbReference>
<dbReference type="Pfam" id="PF07859">
    <property type="entry name" value="Abhydrolase_3"/>
    <property type="match status" value="1"/>
</dbReference>
<dbReference type="InterPro" id="IPR050300">
    <property type="entry name" value="GDXG_lipolytic_enzyme"/>
</dbReference>
<feature type="domain" description="Alpha/beta hydrolase fold-3" evidence="2">
    <location>
        <begin position="88"/>
        <end position="292"/>
    </location>
</feature>
<protein>
    <submittedName>
        <fullName evidence="3">Alpha/beta hydrolase fold domain-containing protein</fullName>
    </submittedName>
</protein>
<dbReference type="GO" id="GO:0016787">
    <property type="term" value="F:hydrolase activity"/>
    <property type="evidence" value="ECO:0007669"/>
    <property type="project" value="UniProtKB-KW"/>
</dbReference>
<evidence type="ECO:0000259" key="2">
    <source>
        <dbReference type="Pfam" id="PF07859"/>
    </source>
</evidence>
<dbReference type="PANTHER" id="PTHR48081">
    <property type="entry name" value="AB HYDROLASE SUPERFAMILY PROTEIN C4A8.06C"/>
    <property type="match status" value="1"/>
</dbReference>
<gene>
    <name evidence="3" type="ORF">ABEG18_01765</name>
</gene>
<keyword evidence="1 3" id="KW-0378">Hydrolase</keyword>
<dbReference type="RefSeq" id="WP_406858510.1">
    <property type="nucleotide sequence ID" value="NZ_CP157484.1"/>
</dbReference>
<dbReference type="EMBL" id="CP157484">
    <property type="protein sequence ID" value="XBO41657.1"/>
    <property type="molecule type" value="Genomic_DNA"/>
</dbReference>
<evidence type="ECO:0000256" key="1">
    <source>
        <dbReference type="ARBA" id="ARBA00022801"/>
    </source>
</evidence>
<sequence>MVDPAAFDPARVDAETQALNAEILAKLAGLPDQWSAPPAVVRERRKQGLGAFPVPPASAWARTIAIEGPGGPLELRIVAPAEPSGVYLHIHGGGWVFGTADMQDDRLERLARVCGLACVSVEYRLAPEAPYPAAPDDCEAAALWLVREAKARFGTDRLLIGGESAGAHLAAVTLMRLRDRHGLTPFRAANLTAGCYDLALTPSVRRWGETKLILNTRDIFLFVQNFLRLKGDVRDPDVSPLQGDLSGLPPALFTVGTRDPLLDDTLFMASRWLAAGNRAELAVWPGGAHVFIGFAGALTEQALARADAFLQAA</sequence>
<name>A0AAU7JML6_9HYPH</name>
<dbReference type="SUPFAM" id="SSF53474">
    <property type="entry name" value="alpha/beta-Hydrolases"/>
    <property type="match status" value="1"/>
</dbReference>
<reference evidence="3" key="1">
    <citation type="submission" date="2024-05" db="EMBL/GenBank/DDBJ databases">
        <authorList>
            <person name="Kim S."/>
            <person name="Heo J."/>
            <person name="Choi H."/>
            <person name="Choi Y."/>
            <person name="Kwon S.-W."/>
            <person name="Kim Y."/>
        </authorList>
    </citation>
    <scope>NUCLEOTIDE SEQUENCE</scope>
    <source>
        <strain evidence="3">KACC 23698</strain>
    </source>
</reference>
<dbReference type="InterPro" id="IPR013094">
    <property type="entry name" value="AB_hydrolase_3"/>
</dbReference>
<organism evidence="3">
    <name type="scientific">Alsobacter sp. KACC 23698</name>
    <dbReference type="NCBI Taxonomy" id="3149229"/>
    <lineage>
        <taxon>Bacteria</taxon>
        <taxon>Pseudomonadati</taxon>
        <taxon>Pseudomonadota</taxon>
        <taxon>Alphaproteobacteria</taxon>
        <taxon>Hyphomicrobiales</taxon>
        <taxon>Alsobacteraceae</taxon>
        <taxon>Alsobacter</taxon>
    </lineage>
</organism>
<proteinExistence type="predicted"/>
<dbReference type="InterPro" id="IPR029058">
    <property type="entry name" value="AB_hydrolase_fold"/>
</dbReference>
<dbReference type="AlphaFoldDB" id="A0AAU7JML6"/>
<dbReference type="Gene3D" id="3.40.50.1820">
    <property type="entry name" value="alpha/beta hydrolase"/>
    <property type="match status" value="1"/>
</dbReference>